<dbReference type="Proteomes" id="UP000056502">
    <property type="component" value="Chromosome I"/>
</dbReference>
<gene>
    <name evidence="1" type="ORF">G436_1515</name>
</gene>
<reference evidence="1 2" key="1">
    <citation type="journal article" date="2015" name="Genome Announc.">
        <title>Whole-Genome Sequence of Leptospira interrogans Serovar Hardjo Subtype Hardjoprajitno Strain Norma, Isolated from Cattle in a Leptospirosis Outbreak in Brazil.</title>
        <authorList>
            <person name="Cosate M.R."/>
            <person name="Soares S.C."/>
            <person name="Mendes T.A."/>
            <person name="Raittz R.T."/>
            <person name="Moreira E.C."/>
            <person name="Leite R."/>
            <person name="Fernandes G.R."/>
            <person name="Haddad J.P."/>
            <person name="Ortega J.M."/>
        </authorList>
    </citation>
    <scope>NUCLEOTIDE SEQUENCE [LARGE SCALE GENOMIC DNA]</scope>
    <source>
        <strain evidence="1 2">Norma</strain>
    </source>
</reference>
<dbReference type="RefSeq" id="WP_000871569.1">
    <property type="nucleotide sequence ID" value="NZ_CP012603.1"/>
</dbReference>
<protein>
    <submittedName>
        <fullName evidence="1">Uncharacterized protein</fullName>
    </submittedName>
</protein>
<organism evidence="1">
    <name type="scientific">Leptospira interrogans serovar Hardjo str. Norma</name>
    <dbReference type="NCBI Taxonomy" id="1279460"/>
    <lineage>
        <taxon>Bacteria</taxon>
        <taxon>Pseudomonadati</taxon>
        <taxon>Spirochaetota</taxon>
        <taxon>Spirochaetia</taxon>
        <taxon>Leptospirales</taxon>
        <taxon>Leptospiraceae</taxon>
        <taxon>Leptospira</taxon>
    </lineage>
</organism>
<name>A0A0M3TL98_LEPIR</name>
<sequence length="63" mass="7502">MKWLIEAGLLVVAMEFLNNSIQVSHISVLGDFYKIDYRYNFYRKTLFQCKILALNSSEYNFEI</sequence>
<evidence type="ECO:0000313" key="1">
    <source>
        <dbReference type="EMBL" id="ALE38711.1"/>
    </source>
</evidence>
<evidence type="ECO:0000313" key="2">
    <source>
        <dbReference type="Proteomes" id="UP000056502"/>
    </source>
</evidence>
<dbReference type="AlphaFoldDB" id="A0A0M3TL98"/>
<proteinExistence type="predicted"/>
<dbReference type="EMBL" id="CP012603">
    <property type="protein sequence ID" value="ALE38711.1"/>
    <property type="molecule type" value="Genomic_DNA"/>
</dbReference>
<dbReference type="PATRIC" id="fig|1279460.3.peg.1528"/>
<accession>A0A0M3TL98</accession>